<organism evidence="1 2">
    <name type="scientific">Chelatococcus sambhunathii</name>
    <dbReference type="NCBI Taxonomy" id="363953"/>
    <lineage>
        <taxon>Bacteria</taxon>
        <taxon>Pseudomonadati</taxon>
        <taxon>Pseudomonadota</taxon>
        <taxon>Alphaproteobacteria</taxon>
        <taxon>Hyphomicrobiales</taxon>
        <taxon>Chelatococcaceae</taxon>
        <taxon>Chelatococcus</taxon>
    </lineage>
</organism>
<comment type="caution">
    <text evidence="1">The sequence shown here is derived from an EMBL/GenBank/DDBJ whole genome shotgun (WGS) entry which is preliminary data.</text>
</comment>
<dbReference type="InterPro" id="IPR007439">
    <property type="entry name" value="Chemotax_Pase_CheZ"/>
</dbReference>
<evidence type="ECO:0000313" key="1">
    <source>
        <dbReference type="EMBL" id="MDR4308038.1"/>
    </source>
</evidence>
<protein>
    <submittedName>
        <fullName evidence="1">Protein phosphatase CheZ</fullName>
    </submittedName>
</protein>
<gene>
    <name evidence="1" type="ORF">IHQ68_15555</name>
</gene>
<proteinExistence type="predicted"/>
<reference evidence="1" key="1">
    <citation type="submission" date="2020-10" db="EMBL/GenBank/DDBJ databases">
        <authorList>
            <person name="Abbas A."/>
            <person name="Razzaq R."/>
            <person name="Waqas M."/>
            <person name="Abbas N."/>
            <person name="Nielsen T.K."/>
            <person name="Hansen L.H."/>
            <person name="Hussain S."/>
            <person name="Shahid M."/>
        </authorList>
    </citation>
    <scope>NUCLEOTIDE SEQUENCE</scope>
    <source>
        <strain evidence="1">S14</strain>
    </source>
</reference>
<keyword evidence="2" id="KW-1185">Reference proteome</keyword>
<evidence type="ECO:0000313" key="2">
    <source>
        <dbReference type="Proteomes" id="UP001181622"/>
    </source>
</evidence>
<dbReference type="Pfam" id="PF04344">
    <property type="entry name" value="CheZ"/>
    <property type="match status" value="1"/>
</dbReference>
<dbReference type="SUPFAM" id="SSF75708">
    <property type="entry name" value="Chemotaxis phosphatase CheZ"/>
    <property type="match status" value="1"/>
</dbReference>
<dbReference type="RefSeq" id="WP_309393444.1">
    <property type="nucleotide sequence ID" value="NZ_JADBEO010000038.1"/>
</dbReference>
<dbReference type="Proteomes" id="UP001181622">
    <property type="component" value="Unassembled WGS sequence"/>
</dbReference>
<name>A0ABU1DJ42_9HYPH</name>
<sequence length="187" mass="20178">MAAASTSKKSQASAGPAAAMSEAMQVVEELRRFAEEISGMRAEIAQLKASELATERLPAAGRQLGQITETTEAAANAIMEAVEEMLQADAADSAAYKALVSNKAMAIFEACAFQDVTGQLIKRVSETIFQIESRITRIADRIETTAFPEMPLTTRQQRERELLLNGPQAKAEAIAQDEIDALLADFN</sequence>
<dbReference type="Gene3D" id="1.10.287.500">
    <property type="entry name" value="Helix hairpin bin"/>
    <property type="match status" value="1"/>
</dbReference>
<accession>A0ABU1DJ42</accession>
<dbReference type="EMBL" id="JADBEO010000038">
    <property type="protein sequence ID" value="MDR4308038.1"/>
    <property type="molecule type" value="Genomic_DNA"/>
</dbReference>